<dbReference type="EMBL" id="JAJNEC010000004">
    <property type="protein sequence ID" value="MCD2422271.1"/>
    <property type="molecule type" value="Genomic_DNA"/>
</dbReference>
<feature type="active site" description="Proton donor/acceptor" evidence="9">
    <location>
        <position position="210"/>
    </location>
</feature>
<dbReference type="EC" id="3.4.13.22" evidence="9"/>
<dbReference type="InterPro" id="IPR000755">
    <property type="entry name" value="A_A_dipeptidase"/>
</dbReference>
<gene>
    <name evidence="11" type="ORF">LQ567_05815</name>
</gene>
<evidence type="ECO:0000256" key="8">
    <source>
        <dbReference type="ARBA" id="ARBA00023316"/>
    </source>
</evidence>
<sequence>MNQQYISFYKRTCFLIVCWAALSCSAQSYSFPILRSGNEYRAAIRKNADNRLVELKSRIPGLVYDLRYATTDNFMHRRMYPAGTRISFMRKPAAEALAAVQAELRMQGLGIKIFDAYRPFGVSEKFWELVKDERYVANPAKGSNHNRGTAVDLTLIDLKTGQELPMGTGFDNFTDTAHHSFKALPPQVLRNREQLKAVMERHGFKPLDSEWWHYTYTAGLFEVLDLSFKQLNKYNK</sequence>
<dbReference type="Gene3D" id="3.30.1380.10">
    <property type="match status" value="1"/>
</dbReference>
<dbReference type="PANTHER" id="PTHR43126">
    <property type="entry name" value="D-ALANYL-D-ALANINE DIPEPTIDASE"/>
    <property type="match status" value="1"/>
</dbReference>
<comment type="cofactor">
    <cofactor evidence="9">
        <name>Zn(2+)</name>
        <dbReference type="ChEBI" id="CHEBI:29105"/>
    </cofactor>
    <text evidence="9">Binds 1 zinc ion per subunit.</text>
</comment>
<organism evidence="11 12">
    <name type="scientific">Niabella pedocola</name>
    <dbReference type="NCBI Taxonomy" id="1752077"/>
    <lineage>
        <taxon>Bacteria</taxon>
        <taxon>Pseudomonadati</taxon>
        <taxon>Bacteroidota</taxon>
        <taxon>Chitinophagia</taxon>
        <taxon>Chitinophagales</taxon>
        <taxon>Chitinophagaceae</taxon>
        <taxon>Niabella</taxon>
    </lineage>
</organism>
<dbReference type="RefSeq" id="WP_231003174.1">
    <property type="nucleotide sequence ID" value="NZ_JAJNEC010000004.1"/>
</dbReference>
<feature type="chain" id="PRO_5046819400" description="D-alanyl-D-alanine dipeptidase" evidence="10">
    <location>
        <begin position="29"/>
        <end position="236"/>
    </location>
</feature>
<proteinExistence type="inferred from homology"/>
<evidence type="ECO:0000313" key="11">
    <source>
        <dbReference type="EMBL" id="MCD2422271.1"/>
    </source>
</evidence>
<comment type="similarity">
    <text evidence="9">Belongs to the peptidase M15D family.</text>
</comment>
<comment type="caution">
    <text evidence="11">The sequence shown here is derived from an EMBL/GenBank/DDBJ whole genome shotgun (WGS) entry which is preliminary data.</text>
</comment>
<keyword evidence="8" id="KW-0961">Cell wall biogenesis/degradation</keyword>
<reference evidence="11 12" key="1">
    <citation type="submission" date="2021-11" db="EMBL/GenBank/DDBJ databases">
        <title>Genomic of Niabella pedocola.</title>
        <authorList>
            <person name="Wu T."/>
        </authorList>
    </citation>
    <scope>NUCLEOTIDE SEQUENCE [LARGE SCALE GENOMIC DNA]</scope>
    <source>
        <strain evidence="11 12">JCM 31011</strain>
    </source>
</reference>
<dbReference type="HAMAP" id="MF_01924">
    <property type="entry name" value="A_A_dipeptidase"/>
    <property type="match status" value="1"/>
</dbReference>
<evidence type="ECO:0000256" key="1">
    <source>
        <dbReference type="ARBA" id="ARBA00001362"/>
    </source>
</evidence>
<keyword evidence="5 9" id="KW-0862">Zinc</keyword>
<dbReference type="InterPro" id="IPR009045">
    <property type="entry name" value="Zn_M74/Hedgehog-like"/>
</dbReference>
<dbReference type="PANTHER" id="PTHR43126:SF1">
    <property type="entry name" value="D-ALANYL-D-ALANINE DIPEPTIDASE"/>
    <property type="match status" value="1"/>
</dbReference>
<keyword evidence="7 9" id="KW-0482">Metalloprotease</keyword>
<keyword evidence="10" id="KW-0732">Signal</keyword>
<keyword evidence="6 9" id="KW-0224">Dipeptidase</keyword>
<keyword evidence="4 9" id="KW-0378">Hydrolase</keyword>
<name>A0ABS8PQY5_9BACT</name>
<feature type="site" description="Transition state stabilizer" evidence="9">
    <location>
        <position position="118"/>
    </location>
</feature>
<dbReference type="CDD" id="cd14840">
    <property type="entry name" value="D-Ala-D-Ala_dipeptidase_Aad"/>
    <property type="match status" value="1"/>
</dbReference>
<evidence type="ECO:0000256" key="5">
    <source>
        <dbReference type="ARBA" id="ARBA00022833"/>
    </source>
</evidence>
<comment type="catalytic activity">
    <reaction evidence="1 9">
        <text>D-alanyl-D-alanine + H2O = 2 D-alanine</text>
        <dbReference type="Rhea" id="RHEA:20661"/>
        <dbReference type="ChEBI" id="CHEBI:15377"/>
        <dbReference type="ChEBI" id="CHEBI:57416"/>
        <dbReference type="ChEBI" id="CHEBI:57822"/>
        <dbReference type="EC" id="3.4.13.22"/>
    </reaction>
</comment>
<evidence type="ECO:0000256" key="7">
    <source>
        <dbReference type="ARBA" id="ARBA00023049"/>
    </source>
</evidence>
<keyword evidence="12" id="KW-1185">Reference proteome</keyword>
<evidence type="ECO:0000256" key="9">
    <source>
        <dbReference type="HAMAP-Rule" id="MF_01924"/>
    </source>
</evidence>
<evidence type="ECO:0000256" key="2">
    <source>
        <dbReference type="ARBA" id="ARBA00022670"/>
    </source>
</evidence>
<dbReference type="Pfam" id="PF01427">
    <property type="entry name" value="Peptidase_M15"/>
    <property type="match status" value="1"/>
</dbReference>
<feature type="signal peptide" evidence="10">
    <location>
        <begin position="1"/>
        <end position="28"/>
    </location>
</feature>
<dbReference type="SUPFAM" id="SSF55166">
    <property type="entry name" value="Hedgehog/DD-peptidase"/>
    <property type="match status" value="1"/>
</dbReference>
<feature type="binding site" evidence="9">
    <location>
        <position position="213"/>
    </location>
    <ligand>
        <name>Zn(2+)</name>
        <dbReference type="ChEBI" id="CHEBI:29105"/>
        <note>catalytic</note>
    </ligand>
</feature>
<accession>A0ABS8PQY5</accession>
<keyword evidence="2 9" id="KW-0645">Protease</keyword>
<evidence type="ECO:0000256" key="6">
    <source>
        <dbReference type="ARBA" id="ARBA00022997"/>
    </source>
</evidence>
<evidence type="ECO:0000313" key="12">
    <source>
        <dbReference type="Proteomes" id="UP001199816"/>
    </source>
</evidence>
<feature type="binding site" evidence="9">
    <location>
        <position position="145"/>
    </location>
    <ligand>
        <name>Zn(2+)</name>
        <dbReference type="ChEBI" id="CHEBI:29105"/>
        <note>catalytic</note>
    </ligand>
</feature>
<feature type="binding site" evidence="9">
    <location>
        <position position="152"/>
    </location>
    <ligand>
        <name>Zn(2+)</name>
        <dbReference type="ChEBI" id="CHEBI:29105"/>
        <note>catalytic</note>
    </ligand>
</feature>
<evidence type="ECO:0000256" key="3">
    <source>
        <dbReference type="ARBA" id="ARBA00022723"/>
    </source>
</evidence>
<comment type="function">
    <text evidence="9">Catalyzes hydrolysis of the D-alanyl-D-alanine dipeptide.</text>
</comment>
<dbReference type="Proteomes" id="UP001199816">
    <property type="component" value="Unassembled WGS sequence"/>
</dbReference>
<protein>
    <recommendedName>
        <fullName evidence="9">D-alanyl-D-alanine dipeptidase</fullName>
        <shortName evidence="9">D-Ala-D-Ala dipeptidase</shortName>
        <ecNumber evidence="9">3.4.13.22</ecNumber>
    </recommendedName>
</protein>
<evidence type="ECO:0000256" key="10">
    <source>
        <dbReference type="SAM" id="SignalP"/>
    </source>
</evidence>
<evidence type="ECO:0000256" key="4">
    <source>
        <dbReference type="ARBA" id="ARBA00022801"/>
    </source>
</evidence>
<keyword evidence="3 9" id="KW-0479">Metal-binding</keyword>